<comment type="pathway">
    <text evidence="5">Cofactor biosynthesis; coenzyme A biosynthesis; CoA from (R)-pantothenate: step 5/5.</text>
</comment>
<comment type="catalytic activity">
    <reaction evidence="5">
        <text>3'-dephospho-CoA + ATP = ADP + CoA + H(+)</text>
        <dbReference type="Rhea" id="RHEA:18245"/>
        <dbReference type="ChEBI" id="CHEBI:15378"/>
        <dbReference type="ChEBI" id="CHEBI:30616"/>
        <dbReference type="ChEBI" id="CHEBI:57287"/>
        <dbReference type="ChEBI" id="CHEBI:57328"/>
        <dbReference type="ChEBI" id="CHEBI:456216"/>
        <dbReference type="EC" id="2.7.1.24"/>
    </reaction>
</comment>
<evidence type="ECO:0000256" key="1">
    <source>
        <dbReference type="ARBA" id="ARBA00009018"/>
    </source>
</evidence>
<dbReference type="EC" id="2.7.1.24" evidence="5 6"/>
<dbReference type="GO" id="GO:0015937">
    <property type="term" value="P:coenzyme A biosynthetic process"/>
    <property type="evidence" value="ECO:0007669"/>
    <property type="project" value="UniProtKB-UniRule"/>
</dbReference>
<dbReference type="PANTHER" id="PTHR10695:SF46">
    <property type="entry name" value="BIFUNCTIONAL COENZYME A SYNTHASE-RELATED"/>
    <property type="match status" value="1"/>
</dbReference>
<organism evidence="7 8">
    <name type="scientific">Xylanibacter ruminicola</name>
    <name type="common">Prevotella ruminicola</name>
    <dbReference type="NCBI Taxonomy" id="839"/>
    <lineage>
        <taxon>Bacteria</taxon>
        <taxon>Pseudomonadati</taxon>
        <taxon>Bacteroidota</taxon>
        <taxon>Bacteroidia</taxon>
        <taxon>Bacteroidales</taxon>
        <taxon>Prevotellaceae</taxon>
        <taxon>Xylanibacter</taxon>
    </lineage>
</organism>
<comment type="similarity">
    <text evidence="1 5">Belongs to the CoaE family.</text>
</comment>
<proteinExistence type="inferred from homology"/>
<evidence type="ECO:0000256" key="6">
    <source>
        <dbReference type="NCBIfam" id="TIGR00152"/>
    </source>
</evidence>
<evidence type="ECO:0000256" key="5">
    <source>
        <dbReference type="HAMAP-Rule" id="MF_00376"/>
    </source>
</evidence>
<dbReference type="PROSITE" id="PS51219">
    <property type="entry name" value="DPCK"/>
    <property type="match status" value="1"/>
</dbReference>
<sequence length="188" mass="20977">MKIGITGGIGSGKSFVCRALHERGFEVFDCDSVAKRLMRNSPELRQELTALIGPDTYTPEGMLNKAAVAKFLLASPSNAKAIDAIVHPAVFNAFRQSRLEFMESAILFESGADALVDKVIAVIAPKKVRLQRVMKRDGISREQALQWMNRQLPQQQVICKSDYILINDGEANIDNQINKILRQCNKQF</sequence>
<comment type="subcellular location">
    <subcellularLocation>
        <location evidence="5">Cytoplasm</location>
    </subcellularLocation>
</comment>
<keyword evidence="3 5" id="KW-0067">ATP-binding</keyword>
<keyword evidence="5" id="KW-0963">Cytoplasm</keyword>
<evidence type="ECO:0000313" key="7">
    <source>
        <dbReference type="EMBL" id="MBE6271704.1"/>
    </source>
</evidence>
<keyword evidence="5 7" id="KW-0808">Transferase</keyword>
<evidence type="ECO:0000256" key="2">
    <source>
        <dbReference type="ARBA" id="ARBA00022741"/>
    </source>
</evidence>
<dbReference type="CDD" id="cd02022">
    <property type="entry name" value="DPCK"/>
    <property type="match status" value="1"/>
</dbReference>
<keyword evidence="4 5" id="KW-0173">Coenzyme A biosynthesis</keyword>
<dbReference type="EMBL" id="SUYC01000015">
    <property type="protein sequence ID" value="MBE6271704.1"/>
    <property type="molecule type" value="Genomic_DNA"/>
</dbReference>
<reference evidence="7" key="1">
    <citation type="submission" date="2019-04" db="EMBL/GenBank/DDBJ databases">
        <title>Evolution of Biomass-Degrading Anaerobic Consortia Revealed by Metagenomics.</title>
        <authorList>
            <person name="Peng X."/>
        </authorList>
    </citation>
    <scope>NUCLEOTIDE SEQUENCE</scope>
    <source>
        <strain evidence="7">SIG140</strain>
    </source>
</reference>
<dbReference type="PANTHER" id="PTHR10695">
    <property type="entry name" value="DEPHOSPHO-COA KINASE-RELATED"/>
    <property type="match status" value="1"/>
</dbReference>
<dbReference type="AlphaFoldDB" id="A0A9D5P6H3"/>
<dbReference type="NCBIfam" id="TIGR00152">
    <property type="entry name" value="dephospho-CoA kinase"/>
    <property type="match status" value="1"/>
</dbReference>
<dbReference type="Gene3D" id="3.40.50.300">
    <property type="entry name" value="P-loop containing nucleotide triphosphate hydrolases"/>
    <property type="match status" value="1"/>
</dbReference>
<dbReference type="SUPFAM" id="SSF52540">
    <property type="entry name" value="P-loop containing nucleoside triphosphate hydrolases"/>
    <property type="match status" value="1"/>
</dbReference>
<accession>A0A9D5P6H3</accession>
<name>A0A9D5P6H3_XYLRU</name>
<feature type="binding site" evidence="5">
    <location>
        <begin position="10"/>
        <end position="15"/>
    </location>
    <ligand>
        <name>ATP</name>
        <dbReference type="ChEBI" id="CHEBI:30616"/>
    </ligand>
</feature>
<keyword evidence="5 7" id="KW-0418">Kinase</keyword>
<dbReference type="GO" id="GO:0005524">
    <property type="term" value="F:ATP binding"/>
    <property type="evidence" value="ECO:0007669"/>
    <property type="project" value="UniProtKB-UniRule"/>
</dbReference>
<dbReference type="Pfam" id="PF01121">
    <property type="entry name" value="CoaE"/>
    <property type="match status" value="1"/>
</dbReference>
<dbReference type="InterPro" id="IPR001977">
    <property type="entry name" value="Depp_CoAkinase"/>
</dbReference>
<dbReference type="GO" id="GO:0004140">
    <property type="term" value="F:dephospho-CoA kinase activity"/>
    <property type="evidence" value="ECO:0007669"/>
    <property type="project" value="UniProtKB-UniRule"/>
</dbReference>
<dbReference type="Proteomes" id="UP000806522">
    <property type="component" value="Unassembled WGS sequence"/>
</dbReference>
<comment type="function">
    <text evidence="5">Catalyzes the phosphorylation of the 3'-hydroxyl group of dephosphocoenzyme A to form coenzyme A.</text>
</comment>
<dbReference type="InterPro" id="IPR027417">
    <property type="entry name" value="P-loop_NTPase"/>
</dbReference>
<evidence type="ECO:0000256" key="4">
    <source>
        <dbReference type="ARBA" id="ARBA00022993"/>
    </source>
</evidence>
<evidence type="ECO:0000313" key="8">
    <source>
        <dbReference type="Proteomes" id="UP000806522"/>
    </source>
</evidence>
<dbReference type="GO" id="GO:0005737">
    <property type="term" value="C:cytoplasm"/>
    <property type="evidence" value="ECO:0007669"/>
    <property type="project" value="UniProtKB-SubCell"/>
</dbReference>
<protein>
    <recommendedName>
        <fullName evidence="5 6">Dephospho-CoA kinase</fullName>
        <ecNumber evidence="5 6">2.7.1.24</ecNumber>
    </recommendedName>
    <alternativeName>
        <fullName evidence="5">Dephosphocoenzyme A kinase</fullName>
    </alternativeName>
</protein>
<gene>
    <name evidence="5" type="primary">coaE</name>
    <name evidence="7" type="ORF">E7101_12275</name>
</gene>
<comment type="caution">
    <text evidence="7">The sequence shown here is derived from an EMBL/GenBank/DDBJ whole genome shotgun (WGS) entry which is preliminary data.</text>
</comment>
<dbReference type="HAMAP" id="MF_00376">
    <property type="entry name" value="Dephospho_CoA_kinase"/>
    <property type="match status" value="1"/>
</dbReference>
<keyword evidence="2 5" id="KW-0547">Nucleotide-binding</keyword>
<evidence type="ECO:0000256" key="3">
    <source>
        <dbReference type="ARBA" id="ARBA00022840"/>
    </source>
</evidence>